<proteinExistence type="predicted"/>
<feature type="region of interest" description="Disordered" evidence="1">
    <location>
        <begin position="222"/>
        <end position="241"/>
    </location>
</feature>
<reference evidence="3 4" key="1">
    <citation type="submission" date="2019-02" db="EMBL/GenBank/DDBJ databases">
        <title>Deep-cultivation of Planctomycetes and their phenomic and genomic characterization uncovers novel biology.</title>
        <authorList>
            <person name="Wiegand S."/>
            <person name="Jogler M."/>
            <person name="Boedeker C."/>
            <person name="Pinto D."/>
            <person name="Vollmers J."/>
            <person name="Rivas-Marin E."/>
            <person name="Kohn T."/>
            <person name="Peeters S.H."/>
            <person name="Heuer A."/>
            <person name="Rast P."/>
            <person name="Oberbeckmann S."/>
            <person name="Bunk B."/>
            <person name="Jeske O."/>
            <person name="Meyerdierks A."/>
            <person name="Storesund J.E."/>
            <person name="Kallscheuer N."/>
            <person name="Luecker S."/>
            <person name="Lage O.M."/>
            <person name="Pohl T."/>
            <person name="Merkel B.J."/>
            <person name="Hornburger P."/>
            <person name="Mueller R.-W."/>
            <person name="Bruemmer F."/>
            <person name="Labrenz M."/>
            <person name="Spormann A.M."/>
            <person name="Op den Camp H."/>
            <person name="Overmann J."/>
            <person name="Amann R."/>
            <person name="Jetten M.S.M."/>
            <person name="Mascher T."/>
            <person name="Medema M.H."/>
            <person name="Devos D.P."/>
            <person name="Kaster A.-K."/>
            <person name="Ovreas L."/>
            <person name="Rohde M."/>
            <person name="Galperin M.Y."/>
            <person name="Jogler C."/>
        </authorList>
    </citation>
    <scope>NUCLEOTIDE SEQUENCE [LARGE SCALE GENOMIC DNA]</scope>
    <source>
        <strain evidence="3 4">HG15A2</strain>
    </source>
</reference>
<gene>
    <name evidence="3" type="ORF">HG15A2_13280</name>
</gene>
<evidence type="ECO:0000313" key="3">
    <source>
        <dbReference type="EMBL" id="QDS98057.1"/>
    </source>
</evidence>
<evidence type="ECO:0000256" key="1">
    <source>
        <dbReference type="SAM" id="MobiDB-lite"/>
    </source>
</evidence>
<protein>
    <recommendedName>
        <fullName evidence="2">DUF1990 domain-containing protein</fullName>
    </recommendedName>
</protein>
<name>A0A517MTE8_9BACT</name>
<dbReference type="EMBL" id="CP036263">
    <property type="protein sequence ID" value="QDS98057.1"/>
    <property type="molecule type" value="Genomic_DNA"/>
</dbReference>
<organism evidence="3 4">
    <name type="scientific">Adhaeretor mobilis</name>
    <dbReference type="NCBI Taxonomy" id="1930276"/>
    <lineage>
        <taxon>Bacteria</taxon>
        <taxon>Pseudomonadati</taxon>
        <taxon>Planctomycetota</taxon>
        <taxon>Planctomycetia</taxon>
        <taxon>Pirellulales</taxon>
        <taxon>Lacipirellulaceae</taxon>
        <taxon>Adhaeretor</taxon>
    </lineage>
</organism>
<feature type="domain" description="DUF1990" evidence="2">
    <location>
        <begin position="51"/>
        <end position="206"/>
    </location>
</feature>
<evidence type="ECO:0000259" key="2">
    <source>
        <dbReference type="Pfam" id="PF09348"/>
    </source>
</evidence>
<dbReference type="AlphaFoldDB" id="A0A517MTE8"/>
<accession>A0A517MTE8</accession>
<dbReference type="InterPro" id="IPR018960">
    <property type="entry name" value="DUF1990"/>
</dbReference>
<dbReference type="Proteomes" id="UP000319852">
    <property type="component" value="Chromosome"/>
</dbReference>
<keyword evidence="4" id="KW-1185">Reference proteome</keyword>
<dbReference type="PANTHER" id="PTHR34202">
    <property type="entry name" value="UPF0548 PROTEIN"/>
    <property type="match status" value="1"/>
</dbReference>
<dbReference type="KEGG" id="amob:HG15A2_13280"/>
<dbReference type="Pfam" id="PF09348">
    <property type="entry name" value="DUF1990"/>
    <property type="match status" value="1"/>
</dbReference>
<feature type="compositionally biased region" description="Polar residues" evidence="1">
    <location>
        <begin position="224"/>
        <end position="234"/>
    </location>
</feature>
<dbReference type="PANTHER" id="PTHR34202:SF1">
    <property type="entry name" value="UPF0548 PROTEIN"/>
    <property type="match status" value="1"/>
</dbReference>
<sequence>MGAIESMHPTMKTTIARQWSITKPSDNQLHNFYEHQQEQPLTFPVETRLDGSPPVGFQLDDNRVLLGQGEETYRAACDALRCWEMYPKSWIELIPPKAPLQVGTVVLVLARAYGIWWKNVCRIIELFDDNSPSPQVAGSRAVRAYGFTYATLAAHVECGIERFLITQDSEGQVWYQIRAFSRPQHRLLKLAKPLARRVQSRFVRDSKTCLVAAVQQRNAKRLSQGANQAISPSTAVPLPSP</sequence>
<evidence type="ECO:0000313" key="4">
    <source>
        <dbReference type="Proteomes" id="UP000319852"/>
    </source>
</evidence>